<feature type="domain" description="MID" evidence="15">
    <location>
        <begin position="767"/>
        <end position="933"/>
    </location>
</feature>
<dbReference type="PANTHER" id="PTHR48249">
    <property type="entry name" value="MEDIATOR OF RNA POLYMERASE II TRANSCRIPTION SUBUNIT 13"/>
    <property type="match status" value="1"/>
</dbReference>
<evidence type="ECO:0000313" key="16">
    <source>
        <dbReference type="EMBL" id="KAK7206737.1"/>
    </source>
</evidence>
<evidence type="ECO:0000256" key="12">
    <source>
        <dbReference type="SAM" id="MobiDB-lite"/>
    </source>
</evidence>
<comment type="subcellular location">
    <subcellularLocation>
        <location evidence="1 11">Nucleus</location>
    </subcellularLocation>
</comment>
<evidence type="ECO:0000256" key="10">
    <source>
        <dbReference type="ARBA" id="ARBA00032008"/>
    </source>
</evidence>
<sequence>MAQSPDKNFTNVFNVGNFEQIRYCVYVDPLSRPVNIFLAEWSLRQKHKTCLVSCYSKELWTFSLSEGVNPSVPDSVYGLKEISTGSFLPSTLTMSETTSPQAFPAPYVPLILAISGLITRNLTADYDYIPIGSMFVSPSQVLAHFNLRLMASGTLLITPHYQRTQIMRLSSAPELPMIDTRLIIAPSGSHGAFVSVTDAPPQDAATIISNIYMSSGYRVLNDESWCNVIVDGSPAACSWPTELCFFFPPWKSSDDLRDLEWYKVGDALDDVEKLIIGFSRPPGDMSPIAMPASAYRRTPGNVYPTPPDPQNQNRMTNESAANNWSTPSGERSDYPLASQWGGVDDEGDPEPRIGGPDEDVLMIGDTEEVTEADFNFFDDDGNSPNSKFFSENNQMGNEFLDQNLHSFDIENMSELTNINVEEGPYRYKVEDSEMQRQQSKEKQNPDKIITPPLSPLTVLPSEGTKGSLTRKRKGVFTPLTFYPNLESALDNKYSMGGRFYVSQDESDDSESEDENSVSDNERSDYQDGKTPRSEREEDRREQKRVGEMLSDDTSSDAYVSRQLWWVLLVTTRHTRDDLLISSVQPSASRLTQSFIRKSAEYTSAEMDQLLQSLCESVVWDSSVLFCFLPPLPAVGVCGPDFVNVLKEIFGSIQSLHLSDFAPLADSNNALTSYQNFQDTVTDPSVHSQNAMNNFMFQVDLFCMGNAAPDTASSKPDGPIIKQKTAKSIFYAPPPLFSFIRLNTALEALPPALRFWNVFGFEPQSGKKNLLSFIMHPGSPGMASAASAFMNRFKPVYEGCNLGSFSMGEVGNYKNGLVPLNYSGKSVSEALDEMRKTFVLLGRLLYRYANSSTNVLILLATPFSDPSSLLFICQGFDQLKQEFAALVGSPVESCCANLVFQILPVNFFASKECIVVPSQYSLVKFALTLYDKCPISVDPSINGSHLSAYTLARSYPSTIEYKLTATPSSSLFSENSYVHIAYARSRDRKFVTAAWADQYGELATIKVMSLARNDCARPRSDEELCTEIWERTLALLPEMNIHWRLVFTKVGVMEAEELNVWLNLASHTKENVLAMFLCVDTNPNVTVGETADTSFLNRNSSIYSSPESLQRHPESPMDLYGASSTTPVMPGDHETPASGATPTSTPGQSIPVPVGGGSGAGVSGSGASANITTALDQNALLVDLQDETFGVVVNHRLQLDQYDVAGLRFSLASGFLLKPGTNGVLMSCLQVSLLNGPKPWDDVLETVLRQYRNMASYGACTGVLDGRNSVLPWHVAAVEKMQRIISFIL</sequence>
<dbReference type="PANTHER" id="PTHR48249:SF3">
    <property type="entry name" value="MEDIATOR OF RNA POLYMERASE II TRANSCRIPTION SUBUNIT 13"/>
    <property type="match status" value="1"/>
</dbReference>
<evidence type="ECO:0000256" key="6">
    <source>
        <dbReference type="ARBA" id="ARBA00023159"/>
    </source>
</evidence>
<evidence type="ECO:0000259" key="14">
    <source>
        <dbReference type="Pfam" id="PF11597"/>
    </source>
</evidence>
<dbReference type="Pfam" id="PF11597">
    <property type="entry name" value="Med13_N"/>
    <property type="match status" value="1"/>
</dbReference>
<feature type="region of interest" description="Disordered" evidence="12">
    <location>
        <begin position="431"/>
        <end position="470"/>
    </location>
</feature>
<keyword evidence="6 11" id="KW-0010">Activator</keyword>
<keyword evidence="8 11" id="KW-0539">Nucleus</keyword>
<evidence type="ECO:0000256" key="2">
    <source>
        <dbReference type="ARBA" id="ARBA00009354"/>
    </source>
</evidence>
<evidence type="ECO:0000259" key="13">
    <source>
        <dbReference type="Pfam" id="PF06333"/>
    </source>
</evidence>
<evidence type="ECO:0000256" key="11">
    <source>
        <dbReference type="RuleBase" id="RU364134"/>
    </source>
</evidence>
<dbReference type="InterPro" id="IPR051139">
    <property type="entry name" value="Mediator_complx_sub13"/>
</dbReference>
<reference evidence="16 17" key="1">
    <citation type="submission" date="2024-03" db="EMBL/GenBank/DDBJ databases">
        <title>Genome-scale model development and genomic sequencing of the oleaginous clade Lipomyces.</title>
        <authorList>
            <consortium name="Lawrence Berkeley National Laboratory"/>
            <person name="Czajka J.J."/>
            <person name="Han Y."/>
            <person name="Kim J."/>
            <person name="Mondo S.J."/>
            <person name="Hofstad B.A."/>
            <person name="Robles A."/>
            <person name="Haridas S."/>
            <person name="Riley R."/>
            <person name="LaButti K."/>
            <person name="Pangilinan J."/>
            <person name="Andreopoulos W."/>
            <person name="Lipzen A."/>
            <person name="Yan J."/>
            <person name="Wang M."/>
            <person name="Ng V."/>
            <person name="Grigoriev I.V."/>
            <person name="Spatafora J.W."/>
            <person name="Magnuson J.K."/>
            <person name="Baker S.E."/>
            <person name="Pomraning K.R."/>
        </authorList>
    </citation>
    <scope>NUCLEOTIDE SEQUENCE [LARGE SCALE GENOMIC DNA]</scope>
    <source>
        <strain evidence="16 17">Phaff 52-87</strain>
    </source>
</reference>
<feature type="compositionally biased region" description="Basic and acidic residues" evidence="12">
    <location>
        <begin position="431"/>
        <end position="445"/>
    </location>
</feature>
<keyword evidence="5 11" id="KW-0805">Transcription regulation</keyword>
<evidence type="ECO:0000256" key="5">
    <source>
        <dbReference type="ARBA" id="ARBA00023015"/>
    </source>
</evidence>
<evidence type="ECO:0000256" key="3">
    <source>
        <dbReference type="ARBA" id="ARBA00019618"/>
    </source>
</evidence>
<feature type="region of interest" description="Disordered" evidence="12">
    <location>
        <begin position="1103"/>
        <end position="1162"/>
    </location>
</feature>
<feature type="compositionally biased region" description="Basic and acidic residues" evidence="12">
    <location>
        <begin position="519"/>
        <end position="546"/>
    </location>
</feature>
<dbReference type="RefSeq" id="XP_064769770.1">
    <property type="nucleotide sequence ID" value="XM_064912065.1"/>
</dbReference>
<evidence type="ECO:0000256" key="9">
    <source>
        <dbReference type="ARBA" id="ARBA00025661"/>
    </source>
</evidence>
<feature type="compositionally biased region" description="Acidic residues" evidence="12">
    <location>
        <begin position="504"/>
        <end position="516"/>
    </location>
</feature>
<protein>
    <recommendedName>
        <fullName evidence="3 11">Mediator of RNA polymerase II transcription subunit 13</fullName>
    </recommendedName>
    <alternativeName>
        <fullName evidence="10 11">Mediator complex subunit 13</fullName>
    </alternativeName>
</protein>
<organism evidence="16 17">
    <name type="scientific">Myxozyma melibiosi</name>
    <dbReference type="NCBI Taxonomy" id="54550"/>
    <lineage>
        <taxon>Eukaryota</taxon>
        <taxon>Fungi</taxon>
        <taxon>Dikarya</taxon>
        <taxon>Ascomycota</taxon>
        <taxon>Saccharomycotina</taxon>
        <taxon>Lipomycetes</taxon>
        <taxon>Lipomycetales</taxon>
        <taxon>Lipomycetaceae</taxon>
        <taxon>Myxozyma</taxon>
    </lineage>
</organism>
<evidence type="ECO:0000256" key="1">
    <source>
        <dbReference type="ARBA" id="ARBA00004123"/>
    </source>
</evidence>
<proteinExistence type="inferred from homology"/>
<feature type="region of interest" description="Disordered" evidence="12">
    <location>
        <begin position="296"/>
        <end position="359"/>
    </location>
</feature>
<comment type="similarity">
    <text evidence="2 11">Belongs to the Mediator complex subunit 13 family.</text>
</comment>
<dbReference type="InterPro" id="IPR041285">
    <property type="entry name" value="MID_MedPIWI"/>
</dbReference>
<feature type="compositionally biased region" description="Gly residues" evidence="12">
    <location>
        <begin position="1153"/>
        <end position="1162"/>
    </location>
</feature>
<feature type="compositionally biased region" description="Polar residues" evidence="12">
    <location>
        <begin position="310"/>
        <end position="329"/>
    </location>
</feature>
<evidence type="ECO:0000259" key="15">
    <source>
        <dbReference type="Pfam" id="PF18296"/>
    </source>
</evidence>
<dbReference type="Proteomes" id="UP001498771">
    <property type="component" value="Unassembled WGS sequence"/>
</dbReference>
<dbReference type="InterPro" id="IPR021643">
    <property type="entry name" value="Mediator_Med13_N"/>
</dbReference>
<feature type="region of interest" description="Disordered" evidence="12">
    <location>
        <begin position="502"/>
        <end position="551"/>
    </location>
</feature>
<feature type="domain" description="Mediator complex subunit Med13 N-terminal" evidence="14">
    <location>
        <begin position="5"/>
        <end position="248"/>
    </location>
</feature>
<keyword evidence="17" id="KW-1185">Reference proteome</keyword>
<comment type="function">
    <text evidence="9 11">Component of the SRB8-11 complex. The SRB8-11 complex is a regulatory module of the Mediator complex which is itself involved in regulation of basal and activated RNA polymerase II-dependent transcription. The SRB8-11 complex may be involved in the transcriptional repression of a subset of genes regulated by Mediator. It may inhibit the association of the Mediator complex with RNA polymerase II to form the holoenzyme complex.</text>
</comment>
<evidence type="ECO:0000313" key="17">
    <source>
        <dbReference type="Proteomes" id="UP001498771"/>
    </source>
</evidence>
<keyword evidence="7 11" id="KW-0804">Transcription</keyword>
<evidence type="ECO:0000256" key="8">
    <source>
        <dbReference type="ARBA" id="ARBA00023242"/>
    </source>
</evidence>
<dbReference type="Pfam" id="PF06333">
    <property type="entry name" value="Med13_C"/>
    <property type="match status" value="1"/>
</dbReference>
<dbReference type="GeneID" id="90037577"/>
<feature type="domain" description="Mediator complex subunit Med13 C-terminal" evidence="13">
    <location>
        <begin position="947"/>
        <end position="1277"/>
    </location>
</feature>
<comment type="subunit">
    <text evidence="11">Component of the SRB8-11 complex, which itself associates with the Mediator complex.</text>
</comment>
<comment type="caution">
    <text evidence="16">The sequence shown here is derived from an EMBL/GenBank/DDBJ whole genome shotgun (WGS) entry which is preliminary data.</text>
</comment>
<feature type="compositionally biased region" description="Low complexity" evidence="12">
    <location>
        <begin position="1135"/>
        <end position="1152"/>
    </location>
</feature>
<dbReference type="Pfam" id="PF18296">
    <property type="entry name" value="MID_MedPIWI"/>
    <property type="match status" value="1"/>
</dbReference>
<keyword evidence="4 11" id="KW-0678">Repressor</keyword>
<accession>A0ABR1FA60</accession>
<name>A0ABR1FA60_9ASCO</name>
<evidence type="ECO:0000256" key="4">
    <source>
        <dbReference type="ARBA" id="ARBA00022491"/>
    </source>
</evidence>
<dbReference type="EMBL" id="JBBJBU010000002">
    <property type="protein sequence ID" value="KAK7206737.1"/>
    <property type="molecule type" value="Genomic_DNA"/>
</dbReference>
<gene>
    <name evidence="16" type="ORF">BZA70DRAFT_274964</name>
</gene>
<dbReference type="InterPro" id="IPR009401">
    <property type="entry name" value="Med13_C"/>
</dbReference>
<evidence type="ECO:0000256" key="7">
    <source>
        <dbReference type="ARBA" id="ARBA00023163"/>
    </source>
</evidence>